<protein>
    <submittedName>
        <fullName evidence="2">Uncharacterized protein</fullName>
    </submittedName>
</protein>
<evidence type="ECO:0000256" key="1">
    <source>
        <dbReference type="SAM" id="Phobius"/>
    </source>
</evidence>
<name>A0A1G1YIM3_9BACT</name>
<evidence type="ECO:0000313" key="3">
    <source>
        <dbReference type="Proteomes" id="UP000177310"/>
    </source>
</evidence>
<dbReference type="InterPro" id="IPR043993">
    <property type="entry name" value="T4SS_pilin"/>
</dbReference>
<dbReference type="EMBL" id="MHIL01000009">
    <property type="protein sequence ID" value="OGY52121.1"/>
    <property type="molecule type" value="Genomic_DNA"/>
</dbReference>
<sequence>MKRVVALVSLLVVLISFQYFFITVPSGATLVYADETLGGGTVGSDSSSGLKNPLGESDPRKIIGNVIKALLSVTGSLALAVFIFGGFTWVTSAGNQEKIKKGKDMILWAALGLFIIFASYALVNFVIGAATGGASNS</sequence>
<dbReference type="Pfam" id="PF18895">
    <property type="entry name" value="T4SS_pilin"/>
    <property type="match status" value="1"/>
</dbReference>
<keyword evidence="1" id="KW-1133">Transmembrane helix</keyword>
<reference evidence="2 3" key="1">
    <citation type="journal article" date="2016" name="Nat. Commun.">
        <title>Thousands of microbial genomes shed light on interconnected biogeochemical processes in an aquifer system.</title>
        <authorList>
            <person name="Anantharaman K."/>
            <person name="Brown C.T."/>
            <person name="Hug L.A."/>
            <person name="Sharon I."/>
            <person name="Castelle C.J."/>
            <person name="Probst A.J."/>
            <person name="Thomas B.C."/>
            <person name="Singh A."/>
            <person name="Wilkins M.J."/>
            <person name="Karaoz U."/>
            <person name="Brodie E.L."/>
            <person name="Williams K.H."/>
            <person name="Hubbard S.S."/>
            <person name="Banfield J.F."/>
        </authorList>
    </citation>
    <scope>NUCLEOTIDE SEQUENCE [LARGE SCALE GENOMIC DNA]</scope>
</reference>
<accession>A0A1G1YIM3</accession>
<gene>
    <name evidence="2" type="ORF">A3J59_01070</name>
</gene>
<feature type="transmembrane region" description="Helical" evidence="1">
    <location>
        <begin position="105"/>
        <end position="127"/>
    </location>
</feature>
<comment type="caution">
    <text evidence="2">The sequence shown here is derived from an EMBL/GenBank/DDBJ whole genome shotgun (WGS) entry which is preliminary data.</text>
</comment>
<organism evidence="2 3">
    <name type="scientific">Candidatus Buchananbacteria bacterium RIFCSPHIGHO2_02_FULL_56_16</name>
    <dbReference type="NCBI Taxonomy" id="1797542"/>
    <lineage>
        <taxon>Bacteria</taxon>
        <taxon>Candidatus Buchananiibacteriota</taxon>
    </lineage>
</organism>
<keyword evidence="1" id="KW-0472">Membrane</keyword>
<dbReference type="STRING" id="1797542.A3J59_01070"/>
<dbReference type="AlphaFoldDB" id="A0A1G1YIM3"/>
<keyword evidence="1" id="KW-0812">Transmembrane</keyword>
<dbReference type="Proteomes" id="UP000177310">
    <property type="component" value="Unassembled WGS sequence"/>
</dbReference>
<proteinExistence type="predicted"/>
<feature type="transmembrane region" description="Helical" evidence="1">
    <location>
        <begin position="69"/>
        <end position="93"/>
    </location>
</feature>
<evidence type="ECO:0000313" key="2">
    <source>
        <dbReference type="EMBL" id="OGY52121.1"/>
    </source>
</evidence>